<proteinExistence type="predicted"/>
<feature type="signal peptide" evidence="1">
    <location>
        <begin position="1"/>
        <end position="22"/>
    </location>
</feature>
<evidence type="ECO:0000313" key="3">
    <source>
        <dbReference type="Proteomes" id="UP001566331"/>
    </source>
</evidence>
<accession>A0ABV4HUY1</accession>
<evidence type="ECO:0000313" key="2">
    <source>
        <dbReference type="EMBL" id="MEZ0476560.1"/>
    </source>
</evidence>
<name>A0ABV4HUY1_9GAMM</name>
<dbReference type="EMBL" id="JBFWIC010000039">
    <property type="protein sequence ID" value="MEZ0476560.1"/>
    <property type="molecule type" value="Genomic_DNA"/>
</dbReference>
<dbReference type="RefSeq" id="WP_370564559.1">
    <property type="nucleotide sequence ID" value="NZ_JBFWIB010000009.1"/>
</dbReference>
<organism evidence="2 3">
    <name type="scientific">Luteimonas salinilitoris</name>
    <dbReference type="NCBI Taxonomy" id="3237697"/>
    <lineage>
        <taxon>Bacteria</taxon>
        <taxon>Pseudomonadati</taxon>
        <taxon>Pseudomonadota</taxon>
        <taxon>Gammaproteobacteria</taxon>
        <taxon>Lysobacterales</taxon>
        <taxon>Lysobacteraceae</taxon>
        <taxon>Luteimonas</taxon>
    </lineage>
</organism>
<comment type="caution">
    <text evidence="2">The sequence shown here is derived from an EMBL/GenBank/DDBJ whole genome shotgun (WGS) entry which is preliminary data.</text>
</comment>
<dbReference type="Pfam" id="PF11304">
    <property type="entry name" value="DUF3106"/>
    <property type="match status" value="1"/>
</dbReference>
<evidence type="ECO:0000256" key="1">
    <source>
        <dbReference type="SAM" id="SignalP"/>
    </source>
</evidence>
<gene>
    <name evidence="2" type="ORF">AB6713_18360</name>
</gene>
<protein>
    <submittedName>
        <fullName evidence="2">DUF3106 domain-containing protein</fullName>
    </submittedName>
</protein>
<keyword evidence="3" id="KW-1185">Reference proteome</keyword>
<keyword evidence="1" id="KW-0732">Signal</keyword>
<reference evidence="2 3" key="1">
    <citation type="submission" date="2024-07" db="EMBL/GenBank/DDBJ databases">
        <title>Luteimonas salilacus sp. nov., isolated from the shore soil of Salt Lake in Tibet of China.</title>
        <authorList>
            <person name="Zhang X."/>
            <person name="Li A."/>
        </authorList>
    </citation>
    <scope>NUCLEOTIDE SEQUENCE [LARGE SCALE GENOMIC DNA]</scope>
    <source>
        <strain evidence="2 3">B3-2-R+30</strain>
    </source>
</reference>
<dbReference type="InterPro" id="IPR021455">
    <property type="entry name" value="DUF3106"/>
</dbReference>
<feature type="chain" id="PRO_5047026657" evidence="1">
    <location>
        <begin position="23"/>
        <end position="211"/>
    </location>
</feature>
<dbReference type="Proteomes" id="UP001566331">
    <property type="component" value="Unassembled WGS sequence"/>
</dbReference>
<sequence length="211" mass="23749">MPARPLFAIALSLLLVLPAASALPPALQRYAQALPEPERARLLQRQATLRALPPAEREALRRRVAEWDALPLAERRQRRNAWAAWQALRPEAQARLRAAARAYAELPTDRQQALNERYAELDSYQRDGWLLGPELGADWTRLHGLFALVPADDRAPLLAALRAMDERERADLALLAQRTPPEERDALRRALLSTPPEGRAAWLRRQVGPAP</sequence>